<dbReference type="AlphaFoldDB" id="A0A9D1DDD1"/>
<organism evidence="1 2">
    <name type="scientific">Candidatus Egerieicola pullicola</name>
    <dbReference type="NCBI Taxonomy" id="2840775"/>
    <lineage>
        <taxon>Bacteria</taxon>
        <taxon>Bacillati</taxon>
        <taxon>Bacillota</taxon>
        <taxon>Clostridia</taxon>
        <taxon>Eubacteriales</taxon>
        <taxon>Oscillospiraceae</taxon>
        <taxon>Oscillospiraceae incertae sedis</taxon>
        <taxon>Candidatus Egerieicola</taxon>
    </lineage>
</organism>
<evidence type="ECO:0000313" key="2">
    <source>
        <dbReference type="Proteomes" id="UP000886749"/>
    </source>
</evidence>
<reference evidence="1" key="2">
    <citation type="journal article" date="2021" name="PeerJ">
        <title>Extensive microbial diversity within the chicken gut microbiome revealed by metagenomics and culture.</title>
        <authorList>
            <person name="Gilroy R."/>
            <person name="Ravi A."/>
            <person name="Getino M."/>
            <person name="Pursley I."/>
            <person name="Horton D.L."/>
            <person name="Alikhan N.F."/>
            <person name="Baker D."/>
            <person name="Gharbi K."/>
            <person name="Hall N."/>
            <person name="Watson M."/>
            <person name="Adriaenssens E.M."/>
            <person name="Foster-Nyarko E."/>
            <person name="Jarju S."/>
            <person name="Secka A."/>
            <person name="Antonio M."/>
            <person name="Oren A."/>
            <person name="Chaudhuri R.R."/>
            <person name="La Ragione R."/>
            <person name="Hildebrand F."/>
            <person name="Pallen M.J."/>
        </authorList>
    </citation>
    <scope>NUCLEOTIDE SEQUENCE</scope>
    <source>
        <strain evidence="1">CHK184-25365</strain>
    </source>
</reference>
<gene>
    <name evidence="1" type="ORF">IAB36_07970</name>
</gene>
<reference evidence="1" key="1">
    <citation type="submission" date="2020-10" db="EMBL/GenBank/DDBJ databases">
        <authorList>
            <person name="Gilroy R."/>
        </authorList>
    </citation>
    <scope>NUCLEOTIDE SEQUENCE</scope>
    <source>
        <strain evidence="1">CHK184-25365</strain>
    </source>
</reference>
<dbReference type="EMBL" id="DVGY01000184">
    <property type="protein sequence ID" value="HIR41748.1"/>
    <property type="molecule type" value="Genomic_DNA"/>
</dbReference>
<comment type="caution">
    <text evidence="1">The sequence shown here is derived from an EMBL/GenBank/DDBJ whole genome shotgun (WGS) entry which is preliminary data.</text>
</comment>
<evidence type="ECO:0000313" key="1">
    <source>
        <dbReference type="EMBL" id="HIR41748.1"/>
    </source>
</evidence>
<proteinExistence type="predicted"/>
<sequence length="121" mass="13314">MDENHILAQFCLLTGLTQEQAQEYSGLLSSARRQVEKQLNPQADPACAQETLEQLVAAIAWQGYLNQTGSGDGFKRISTPDLTVEWQDGASSRQQSAQQLVDSLRQSLADLLENGFAFLLT</sequence>
<name>A0A9D1DDD1_9FIRM</name>
<dbReference type="Proteomes" id="UP000886749">
    <property type="component" value="Unassembled WGS sequence"/>
</dbReference>
<protein>
    <submittedName>
        <fullName evidence="1">Uncharacterized protein</fullName>
    </submittedName>
</protein>
<accession>A0A9D1DDD1</accession>